<sequence>MLFPLPHIPISCLPSPNYVIIVAPTSSWGCAGLCAPDRVCLAFPTRLFMLYVRACRPIILRP</sequence>
<keyword evidence="2" id="KW-1185">Reference proteome</keyword>
<organism evidence="1 2">
    <name type="scientific">Penicillium expansum</name>
    <name type="common">Blue mold rot fungus</name>
    <dbReference type="NCBI Taxonomy" id="27334"/>
    <lineage>
        <taxon>Eukaryota</taxon>
        <taxon>Fungi</taxon>
        <taxon>Dikarya</taxon>
        <taxon>Ascomycota</taxon>
        <taxon>Pezizomycotina</taxon>
        <taxon>Eurotiomycetes</taxon>
        <taxon>Eurotiomycetidae</taxon>
        <taxon>Eurotiales</taxon>
        <taxon>Aspergillaceae</taxon>
        <taxon>Penicillium</taxon>
    </lineage>
</organism>
<dbReference type="GeneID" id="27679911"/>
<dbReference type="VEuPathDB" id="FungiDB:PEXP_050040"/>
<dbReference type="RefSeq" id="XP_016600411.1">
    <property type="nucleotide sequence ID" value="XM_016744491.1"/>
</dbReference>
<accession>A0A0A2I8Z1</accession>
<proteinExistence type="predicted"/>
<dbReference type="HOGENOM" id="CLU_2904892_0_0_1"/>
<evidence type="ECO:0000313" key="1">
    <source>
        <dbReference type="EMBL" id="KGO59146.1"/>
    </source>
</evidence>
<name>A0A0A2I8Z1_PENEN</name>
<protein>
    <submittedName>
        <fullName evidence="1">Uncharacterized protein</fullName>
    </submittedName>
</protein>
<reference evidence="1 2" key="1">
    <citation type="journal article" date="2015" name="Mol. Plant Microbe Interact.">
        <title>Genome, transcriptome, and functional analyses of Penicillium expansum provide new insights into secondary metabolism and pathogenicity.</title>
        <authorList>
            <person name="Ballester A.R."/>
            <person name="Marcet-Houben M."/>
            <person name="Levin E."/>
            <person name="Sela N."/>
            <person name="Selma-Lazaro C."/>
            <person name="Carmona L."/>
            <person name="Wisniewski M."/>
            <person name="Droby S."/>
            <person name="Gonzalez-Candelas L."/>
            <person name="Gabaldon T."/>
        </authorList>
    </citation>
    <scope>NUCLEOTIDE SEQUENCE [LARGE SCALE GENOMIC DNA]</scope>
    <source>
        <strain evidence="1 2">MD-8</strain>
    </source>
</reference>
<gene>
    <name evidence="1" type="ORF">PEX2_072210</name>
</gene>
<dbReference type="AlphaFoldDB" id="A0A0A2I8Z1"/>
<evidence type="ECO:0000313" key="2">
    <source>
        <dbReference type="Proteomes" id="UP000030143"/>
    </source>
</evidence>
<comment type="caution">
    <text evidence="1">The sequence shown here is derived from an EMBL/GenBank/DDBJ whole genome shotgun (WGS) entry which is preliminary data.</text>
</comment>
<dbReference type="Proteomes" id="UP000030143">
    <property type="component" value="Unassembled WGS sequence"/>
</dbReference>
<dbReference type="EMBL" id="JQFZ01000103">
    <property type="protein sequence ID" value="KGO59146.1"/>
    <property type="molecule type" value="Genomic_DNA"/>
</dbReference>